<sequence>MDPNFMNLSLNSDWSSQNWPPVGDLTVMDLLEMIRNQSPGKIPLPGVSGRVSGYDYANTTAWKLNVTQVGWHDAKGFKRYCFRGRKDTVEARYTLSPVLSTLWWKLGARHGSDGNA</sequence>
<evidence type="ECO:0000313" key="2">
    <source>
        <dbReference type="Proteomes" id="UP001321473"/>
    </source>
</evidence>
<accession>A0AAQ4DJ46</accession>
<reference evidence="1 2" key="1">
    <citation type="journal article" date="2023" name="Arcadia Sci">
        <title>De novo assembly of a long-read Amblyomma americanum tick genome.</title>
        <authorList>
            <person name="Chou S."/>
            <person name="Poskanzer K.E."/>
            <person name="Rollins M."/>
            <person name="Thuy-Boun P.S."/>
        </authorList>
    </citation>
    <scope>NUCLEOTIDE SEQUENCE [LARGE SCALE GENOMIC DNA]</scope>
    <source>
        <strain evidence="1">F_SG_1</strain>
        <tissue evidence="1">Salivary glands</tissue>
    </source>
</reference>
<protein>
    <submittedName>
        <fullName evidence="1">Uncharacterized protein</fullName>
    </submittedName>
</protein>
<evidence type="ECO:0000313" key="1">
    <source>
        <dbReference type="EMBL" id="KAK8762486.1"/>
    </source>
</evidence>
<proteinExistence type="predicted"/>
<organism evidence="1 2">
    <name type="scientific">Amblyomma americanum</name>
    <name type="common">Lone star tick</name>
    <dbReference type="NCBI Taxonomy" id="6943"/>
    <lineage>
        <taxon>Eukaryota</taxon>
        <taxon>Metazoa</taxon>
        <taxon>Ecdysozoa</taxon>
        <taxon>Arthropoda</taxon>
        <taxon>Chelicerata</taxon>
        <taxon>Arachnida</taxon>
        <taxon>Acari</taxon>
        <taxon>Parasitiformes</taxon>
        <taxon>Ixodida</taxon>
        <taxon>Ixodoidea</taxon>
        <taxon>Ixodidae</taxon>
        <taxon>Amblyomminae</taxon>
        <taxon>Amblyomma</taxon>
    </lineage>
</organism>
<dbReference type="EMBL" id="JARKHS020030063">
    <property type="protein sequence ID" value="KAK8762486.1"/>
    <property type="molecule type" value="Genomic_DNA"/>
</dbReference>
<gene>
    <name evidence="1" type="ORF">V5799_026247</name>
</gene>
<dbReference type="AlphaFoldDB" id="A0AAQ4DJ46"/>
<dbReference type="Proteomes" id="UP001321473">
    <property type="component" value="Unassembled WGS sequence"/>
</dbReference>
<keyword evidence="2" id="KW-1185">Reference proteome</keyword>
<feature type="non-terminal residue" evidence="1">
    <location>
        <position position="116"/>
    </location>
</feature>
<name>A0AAQ4DJ46_AMBAM</name>
<comment type="caution">
    <text evidence="1">The sequence shown here is derived from an EMBL/GenBank/DDBJ whole genome shotgun (WGS) entry which is preliminary data.</text>
</comment>